<proteinExistence type="predicted"/>
<dbReference type="KEGG" id="pfy:PFICI_08600"/>
<dbReference type="InParanoid" id="W3X076"/>
<gene>
    <name evidence="2" type="ORF">PFICI_08600</name>
</gene>
<name>W3X076_PESFW</name>
<protein>
    <submittedName>
        <fullName evidence="2">Uncharacterized protein</fullName>
    </submittedName>
</protein>
<evidence type="ECO:0000313" key="3">
    <source>
        <dbReference type="Proteomes" id="UP000030651"/>
    </source>
</evidence>
<dbReference type="Proteomes" id="UP000030651">
    <property type="component" value="Unassembled WGS sequence"/>
</dbReference>
<evidence type="ECO:0000313" key="2">
    <source>
        <dbReference type="EMBL" id="ETS78747.1"/>
    </source>
</evidence>
<evidence type="ECO:0000256" key="1">
    <source>
        <dbReference type="SAM" id="MobiDB-lite"/>
    </source>
</evidence>
<dbReference type="GeneID" id="19273613"/>
<reference evidence="3" key="1">
    <citation type="journal article" date="2015" name="BMC Genomics">
        <title>Genomic and transcriptomic analysis of the endophytic fungus Pestalotiopsis fici reveals its lifestyle and high potential for synthesis of natural products.</title>
        <authorList>
            <person name="Wang X."/>
            <person name="Zhang X."/>
            <person name="Liu L."/>
            <person name="Xiang M."/>
            <person name="Wang W."/>
            <person name="Sun X."/>
            <person name="Che Y."/>
            <person name="Guo L."/>
            <person name="Liu G."/>
            <person name="Guo L."/>
            <person name="Wang C."/>
            <person name="Yin W.B."/>
            <person name="Stadler M."/>
            <person name="Zhang X."/>
            <person name="Liu X."/>
        </authorList>
    </citation>
    <scope>NUCLEOTIDE SEQUENCE [LARGE SCALE GENOMIC DNA]</scope>
    <source>
        <strain evidence="3">W106-1 / CGMCC3.15140</strain>
    </source>
</reference>
<organism evidence="2 3">
    <name type="scientific">Pestalotiopsis fici (strain W106-1 / CGMCC3.15140)</name>
    <dbReference type="NCBI Taxonomy" id="1229662"/>
    <lineage>
        <taxon>Eukaryota</taxon>
        <taxon>Fungi</taxon>
        <taxon>Dikarya</taxon>
        <taxon>Ascomycota</taxon>
        <taxon>Pezizomycotina</taxon>
        <taxon>Sordariomycetes</taxon>
        <taxon>Xylariomycetidae</taxon>
        <taxon>Amphisphaeriales</taxon>
        <taxon>Sporocadaceae</taxon>
        <taxon>Pestalotiopsis</taxon>
    </lineage>
</organism>
<feature type="region of interest" description="Disordered" evidence="1">
    <location>
        <begin position="61"/>
        <end position="91"/>
    </location>
</feature>
<keyword evidence="3" id="KW-1185">Reference proteome</keyword>
<dbReference type="HOGENOM" id="CLU_2427753_0_0_1"/>
<accession>W3X076</accession>
<dbReference type="RefSeq" id="XP_007835372.1">
    <property type="nucleotide sequence ID" value="XM_007837181.1"/>
</dbReference>
<dbReference type="AlphaFoldDB" id="W3X076"/>
<sequence>MISSTRLTRKDFRVPAFLSTRSDNQYMTLKVRYSRRFLLNTQGPLALICCFPTPKQFNGSKVLRGTEGSQVPKSAPMFSLGHQRKSTEQQY</sequence>
<dbReference type="EMBL" id="KI912114">
    <property type="protein sequence ID" value="ETS78747.1"/>
    <property type="molecule type" value="Genomic_DNA"/>
</dbReference>